<gene>
    <name evidence="1" type="ORF">KGF57_002006</name>
</gene>
<dbReference type="RefSeq" id="XP_051609509.1">
    <property type="nucleotide sequence ID" value="XM_051751273.1"/>
</dbReference>
<dbReference type="Proteomes" id="UP001204833">
    <property type="component" value="Unassembled WGS sequence"/>
</dbReference>
<evidence type="ECO:0000313" key="1">
    <source>
        <dbReference type="EMBL" id="KAI5960006.1"/>
    </source>
</evidence>
<reference evidence="1 2" key="1">
    <citation type="journal article" date="2022" name="DNA Res.">
        <title>Genome analysis of five recently described species of the CUG-Ser clade uncovers Candida theae as a new hybrid lineage with pathogenic potential in the Candida parapsilosis species complex.</title>
        <authorList>
            <person name="Mixao V."/>
            <person name="Del Olmo V."/>
            <person name="Hegedusova E."/>
            <person name="Saus E."/>
            <person name="Pryszcz L."/>
            <person name="Cillingova A."/>
            <person name="Nosek J."/>
            <person name="Gabaldon T."/>
        </authorList>
    </citation>
    <scope>NUCLEOTIDE SEQUENCE [LARGE SCALE GENOMIC DNA]</scope>
    <source>
        <strain evidence="1 2">CBS 12239</strain>
    </source>
</reference>
<keyword evidence="2" id="KW-1185">Reference proteome</keyword>
<dbReference type="EMBL" id="JAIHNG010000100">
    <property type="protein sequence ID" value="KAI5960006.1"/>
    <property type="molecule type" value="Genomic_DNA"/>
</dbReference>
<accession>A0AAD5FZ61</accession>
<dbReference type="GeneID" id="76150065"/>
<protein>
    <submittedName>
        <fullName evidence="1">Uncharacterized protein</fullName>
    </submittedName>
</protein>
<sequence length="303" mass="35591">MTGKVCPIYMKEGFEYMNYEMQLDDGVSKINSLWIYPSFREEDGRIFAPEEQFKIIISLYYNEHKLDEYVILDKLALVFRNPWVKSNFEVNEIIKDNEIVLEIKTPEHLQNITKGESVQKVRNIPITIHLCTTVATLTKFTLMRPINEGYSLILLYYKAEAPIMANDIIWNELEHLQEDMRESQYQVKKSRKSFTEVSEKKEEDLGIRFRDTGISQYLPRSRFQKVERKGLSTSLYGPHVRKLIARAQHELPTPIQGPSFLEFTYKELIANSISNFKDDIDACDKFHTKYKIDPDASAYYLEK</sequence>
<organism evidence="1 2">
    <name type="scientific">Candida theae</name>
    <dbReference type="NCBI Taxonomy" id="1198502"/>
    <lineage>
        <taxon>Eukaryota</taxon>
        <taxon>Fungi</taxon>
        <taxon>Dikarya</taxon>
        <taxon>Ascomycota</taxon>
        <taxon>Saccharomycotina</taxon>
        <taxon>Pichiomycetes</taxon>
        <taxon>Debaryomycetaceae</taxon>
        <taxon>Candida/Lodderomyces clade</taxon>
        <taxon>Candida</taxon>
    </lineage>
</organism>
<evidence type="ECO:0000313" key="2">
    <source>
        <dbReference type="Proteomes" id="UP001204833"/>
    </source>
</evidence>
<comment type="caution">
    <text evidence="1">The sequence shown here is derived from an EMBL/GenBank/DDBJ whole genome shotgun (WGS) entry which is preliminary data.</text>
</comment>
<name>A0AAD5FZ61_9ASCO</name>
<proteinExistence type="predicted"/>
<dbReference type="AlphaFoldDB" id="A0AAD5FZ61"/>